<accession>A0ABR1R9E4</accession>
<protein>
    <submittedName>
        <fullName evidence="1">Uncharacterized protein</fullName>
    </submittedName>
</protein>
<reference evidence="1 2" key="1">
    <citation type="submission" date="2023-01" db="EMBL/GenBank/DDBJ databases">
        <title>Analysis of 21 Apiospora genomes using comparative genomics revels a genus with tremendous synthesis potential of carbohydrate active enzymes and secondary metabolites.</title>
        <authorList>
            <person name="Sorensen T."/>
        </authorList>
    </citation>
    <scope>NUCLEOTIDE SEQUENCE [LARGE SCALE GENOMIC DNA]</scope>
    <source>
        <strain evidence="1 2">CBS 20057</strain>
    </source>
</reference>
<sequence length="149" mass="16210">MVRWRSAGNTGAALGDKAVEVGITVSAAHLSHERLDATPSSTTRVAHSTWELEADQTSRRESRNKAFDARVSGAHAVTAICMPLALEIVRPAAPILHGRPIDPQATCDDNLYPNPTAPRAGWPRDIHPNFETMTYRPSKSVLNTMMIAD</sequence>
<evidence type="ECO:0000313" key="1">
    <source>
        <dbReference type="EMBL" id="KAK8006044.1"/>
    </source>
</evidence>
<keyword evidence="2" id="KW-1185">Reference proteome</keyword>
<proteinExistence type="predicted"/>
<dbReference type="Proteomes" id="UP001396898">
    <property type="component" value="Unassembled WGS sequence"/>
</dbReference>
<comment type="caution">
    <text evidence="1">The sequence shown here is derived from an EMBL/GenBank/DDBJ whole genome shotgun (WGS) entry which is preliminary data.</text>
</comment>
<evidence type="ECO:0000313" key="2">
    <source>
        <dbReference type="Proteomes" id="UP001396898"/>
    </source>
</evidence>
<name>A0ABR1R9E4_9PEZI</name>
<organism evidence="1 2">
    <name type="scientific">Apiospora marii</name>
    <dbReference type="NCBI Taxonomy" id="335849"/>
    <lineage>
        <taxon>Eukaryota</taxon>
        <taxon>Fungi</taxon>
        <taxon>Dikarya</taxon>
        <taxon>Ascomycota</taxon>
        <taxon>Pezizomycotina</taxon>
        <taxon>Sordariomycetes</taxon>
        <taxon>Xylariomycetidae</taxon>
        <taxon>Amphisphaeriales</taxon>
        <taxon>Apiosporaceae</taxon>
        <taxon>Apiospora</taxon>
    </lineage>
</organism>
<gene>
    <name evidence="1" type="ORF">PG991_012341</name>
</gene>
<dbReference type="EMBL" id="JAQQWI010000017">
    <property type="protein sequence ID" value="KAK8006044.1"/>
    <property type="molecule type" value="Genomic_DNA"/>
</dbReference>